<dbReference type="OrthoDB" id="3555769at2"/>
<keyword evidence="2" id="KW-1185">Reference proteome</keyword>
<proteinExistence type="predicted"/>
<evidence type="ECO:0000313" key="1">
    <source>
        <dbReference type="EMBL" id="PRY53506.1"/>
    </source>
</evidence>
<protein>
    <submittedName>
        <fullName evidence="1">Uncharacterized protein</fullName>
    </submittedName>
</protein>
<evidence type="ECO:0000313" key="2">
    <source>
        <dbReference type="Proteomes" id="UP000238176"/>
    </source>
</evidence>
<reference evidence="1 2" key="1">
    <citation type="submission" date="2018-03" db="EMBL/GenBank/DDBJ databases">
        <title>Genomic Encyclopedia of Type Strains, Phase III (KMG-III): the genomes of soil and plant-associated and newly described type strains.</title>
        <authorList>
            <person name="Whitman W."/>
        </authorList>
    </citation>
    <scope>NUCLEOTIDE SEQUENCE [LARGE SCALE GENOMIC DNA]</scope>
    <source>
        <strain evidence="1 2">CGMCC 4.7067</strain>
    </source>
</reference>
<gene>
    <name evidence="1" type="ORF">B0I28_1175</name>
</gene>
<dbReference type="EMBL" id="PVTJ01000017">
    <property type="protein sequence ID" value="PRY53506.1"/>
    <property type="molecule type" value="Genomic_DNA"/>
</dbReference>
<accession>A0A2T0U6F9</accession>
<comment type="caution">
    <text evidence="1">The sequence shown here is derived from an EMBL/GenBank/DDBJ whole genome shotgun (WGS) entry which is preliminary data.</text>
</comment>
<dbReference type="Proteomes" id="UP000238176">
    <property type="component" value="Unassembled WGS sequence"/>
</dbReference>
<dbReference type="AlphaFoldDB" id="A0A2T0U6F9"/>
<sequence>MTESTKPVSRGEQQRARAYAKIQHVPYAEALRIVRRGTDTAAAPDWEPTPAAVASWAAMHHLAETEARAELCEAETKWRTARESDPYSIYTGFDRDEAEAVREWEYHRAGRPIRLWEAVIEVRAAATSEAEATQCLTSAYTQRPLHRTVENHLIATELPDWDGQVAHHVTEHTPDAAEAAALAAAYPQAAFDADPGSTANGYYSDRHEIHVRHYTAALRALADASRAGRTPAPAAPPAARVDAQLRFWKARWQVEFLAAGEADARSRVQALAATLPAPTAVDGLQPHPRFGTGHEAIDARDAAEGLWADYEAGPGADTGERLAAHLEACAAAAEEQFAAGRAEAAAFEARLHTQPDGTRTLSTVDALDDVRAAARDLARGKNRAELLKMAEEKEYLARRFYGKSVATDGGEMRIERLEAAAALWRAMAERAPAPEVPARCQSCPNWSATLPCCC</sequence>
<name>A0A2T0U6F9_9ACTN</name>
<dbReference type="RefSeq" id="WP_106366855.1">
    <property type="nucleotide sequence ID" value="NZ_PVTJ01000017.1"/>
</dbReference>
<organism evidence="1 2">
    <name type="scientific">Glycomyces artemisiae</name>
    <dbReference type="NCBI Taxonomy" id="1076443"/>
    <lineage>
        <taxon>Bacteria</taxon>
        <taxon>Bacillati</taxon>
        <taxon>Actinomycetota</taxon>
        <taxon>Actinomycetes</taxon>
        <taxon>Glycomycetales</taxon>
        <taxon>Glycomycetaceae</taxon>
        <taxon>Glycomyces</taxon>
    </lineage>
</organism>